<dbReference type="GO" id="GO:0016811">
    <property type="term" value="F:hydrolase activity, acting on carbon-nitrogen (but not peptide) bonds, in linear amides"/>
    <property type="evidence" value="ECO:0007669"/>
    <property type="project" value="TreeGrafter"/>
</dbReference>
<dbReference type="AlphaFoldDB" id="K1SMW2"/>
<keyword evidence="2" id="KW-0479">Metal-binding</keyword>
<dbReference type="SUPFAM" id="SSF102215">
    <property type="entry name" value="Creatininase"/>
    <property type="match status" value="1"/>
</dbReference>
<sequence length="122" mass="13391">MKMRTRILGRMLNSEVQQYLERNDIIIVPVGTTEMHGGMPLDCETVVSEAIGLKMAEACDALLLTGLPYFYAGATASGRGTVQVSVRQGINYLGAIARSLLRQGFKRQIYISFHGPAHMTIC</sequence>
<keyword evidence="4" id="KW-0862">Zinc</keyword>
<comment type="caution">
    <text evidence="5">The sequence shown here is derived from an EMBL/GenBank/DDBJ whole genome shotgun (WGS) entry which is preliminary data.</text>
</comment>
<dbReference type="Pfam" id="PF02633">
    <property type="entry name" value="Creatininase"/>
    <property type="match status" value="1"/>
</dbReference>
<dbReference type="GO" id="GO:0009231">
    <property type="term" value="P:riboflavin biosynthetic process"/>
    <property type="evidence" value="ECO:0007669"/>
    <property type="project" value="TreeGrafter"/>
</dbReference>
<dbReference type="Gene3D" id="3.40.50.10310">
    <property type="entry name" value="Creatininase"/>
    <property type="match status" value="1"/>
</dbReference>
<dbReference type="PANTHER" id="PTHR35005:SF1">
    <property type="entry name" value="2-AMINO-5-FORMYLAMINO-6-RIBOSYLAMINOPYRIMIDIN-4(3H)-ONE 5'-MONOPHOSPHATE DEFORMYLASE"/>
    <property type="match status" value="1"/>
</dbReference>
<dbReference type="GO" id="GO:0046872">
    <property type="term" value="F:metal ion binding"/>
    <property type="evidence" value="ECO:0007669"/>
    <property type="project" value="UniProtKB-KW"/>
</dbReference>
<evidence type="ECO:0000256" key="3">
    <source>
        <dbReference type="ARBA" id="ARBA00022801"/>
    </source>
</evidence>
<keyword evidence="3" id="KW-0378">Hydrolase</keyword>
<evidence type="ECO:0000256" key="1">
    <source>
        <dbReference type="ARBA" id="ARBA00001947"/>
    </source>
</evidence>
<feature type="non-terminal residue" evidence="5">
    <location>
        <position position="122"/>
    </location>
</feature>
<proteinExistence type="predicted"/>
<protein>
    <submittedName>
        <fullName evidence="5">Protein, putative amidase</fullName>
    </submittedName>
</protein>
<name>K1SMW2_9ZZZZ</name>
<dbReference type="EMBL" id="AJWY01012904">
    <property type="protein sequence ID" value="EKC48631.1"/>
    <property type="molecule type" value="Genomic_DNA"/>
</dbReference>
<organism evidence="5">
    <name type="scientific">human gut metagenome</name>
    <dbReference type="NCBI Taxonomy" id="408170"/>
    <lineage>
        <taxon>unclassified sequences</taxon>
        <taxon>metagenomes</taxon>
        <taxon>organismal metagenomes</taxon>
    </lineage>
</organism>
<dbReference type="PANTHER" id="PTHR35005">
    <property type="entry name" value="3-DEHYDRO-SCYLLO-INOSOSE HYDROLASE"/>
    <property type="match status" value="1"/>
</dbReference>
<dbReference type="InterPro" id="IPR024087">
    <property type="entry name" value="Creatininase-like_sf"/>
</dbReference>
<reference evidence="5" key="1">
    <citation type="journal article" date="2013" name="Environ. Microbiol.">
        <title>Microbiota from the distal guts of lean and obese adolescents exhibit partial functional redundancy besides clear differences in community structure.</title>
        <authorList>
            <person name="Ferrer M."/>
            <person name="Ruiz A."/>
            <person name="Lanza F."/>
            <person name="Haange S.B."/>
            <person name="Oberbach A."/>
            <person name="Till H."/>
            <person name="Bargiela R."/>
            <person name="Campoy C."/>
            <person name="Segura M.T."/>
            <person name="Richter M."/>
            <person name="von Bergen M."/>
            <person name="Seifert J."/>
            <person name="Suarez A."/>
        </authorList>
    </citation>
    <scope>NUCLEOTIDE SEQUENCE</scope>
</reference>
<evidence type="ECO:0000256" key="4">
    <source>
        <dbReference type="ARBA" id="ARBA00022833"/>
    </source>
</evidence>
<evidence type="ECO:0000313" key="5">
    <source>
        <dbReference type="EMBL" id="EKC48631.1"/>
    </source>
</evidence>
<dbReference type="InterPro" id="IPR003785">
    <property type="entry name" value="Creatininase/forma_Hydrolase"/>
</dbReference>
<accession>K1SMW2</accession>
<gene>
    <name evidence="5" type="ORF">LEA_18789</name>
</gene>
<evidence type="ECO:0000256" key="2">
    <source>
        <dbReference type="ARBA" id="ARBA00022723"/>
    </source>
</evidence>
<comment type="cofactor">
    <cofactor evidence="1">
        <name>Zn(2+)</name>
        <dbReference type="ChEBI" id="CHEBI:29105"/>
    </cofactor>
</comment>